<feature type="transmembrane region" description="Helical" evidence="2">
    <location>
        <begin position="287"/>
        <end position="303"/>
    </location>
</feature>
<reference evidence="5 6" key="1">
    <citation type="journal article" date="2020" name="Cell">
        <title>Large-Scale Comparative Analyses of Tick Genomes Elucidate Their Genetic Diversity and Vector Capacities.</title>
        <authorList>
            <consortium name="Tick Genome and Microbiome Consortium (TIGMIC)"/>
            <person name="Jia N."/>
            <person name="Wang J."/>
            <person name="Shi W."/>
            <person name="Du L."/>
            <person name="Sun Y."/>
            <person name="Zhan W."/>
            <person name="Jiang J.F."/>
            <person name="Wang Q."/>
            <person name="Zhang B."/>
            <person name="Ji P."/>
            <person name="Bell-Sakyi L."/>
            <person name="Cui X.M."/>
            <person name="Yuan T.T."/>
            <person name="Jiang B.G."/>
            <person name="Yang W.F."/>
            <person name="Lam T.T."/>
            <person name="Chang Q.C."/>
            <person name="Ding S.J."/>
            <person name="Wang X.J."/>
            <person name="Zhu J.G."/>
            <person name="Ruan X.D."/>
            <person name="Zhao L."/>
            <person name="Wei J.T."/>
            <person name="Ye R.Z."/>
            <person name="Que T.C."/>
            <person name="Du C.H."/>
            <person name="Zhou Y.H."/>
            <person name="Cheng J.X."/>
            <person name="Dai P.F."/>
            <person name="Guo W.B."/>
            <person name="Han X.H."/>
            <person name="Huang E.J."/>
            <person name="Li L.F."/>
            <person name="Wei W."/>
            <person name="Gao Y.C."/>
            <person name="Liu J.Z."/>
            <person name="Shao H.Z."/>
            <person name="Wang X."/>
            <person name="Wang C.C."/>
            <person name="Yang T.C."/>
            <person name="Huo Q.B."/>
            <person name="Li W."/>
            <person name="Chen H.Y."/>
            <person name="Chen S.E."/>
            <person name="Zhou L.G."/>
            <person name="Ni X.B."/>
            <person name="Tian J.H."/>
            <person name="Sheng Y."/>
            <person name="Liu T."/>
            <person name="Pan Y.S."/>
            <person name="Xia L.Y."/>
            <person name="Li J."/>
            <person name="Zhao F."/>
            <person name="Cao W.C."/>
        </authorList>
    </citation>
    <scope>NUCLEOTIDE SEQUENCE [LARGE SCALE GENOMIC DNA]</scope>
    <source>
        <strain evidence="5">HaeL-2018</strain>
    </source>
</reference>
<feature type="domain" description="Nose resistant-to-fluoxetine protein N-terminal" evidence="4">
    <location>
        <begin position="1"/>
        <end position="87"/>
    </location>
</feature>
<feature type="transmembrane region" description="Helical" evidence="2">
    <location>
        <begin position="236"/>
        <end position="255"/>
    </location>
</feature>
<evidence type="ECO:0000256" key="1">
    <source>
        <dbReference type="SAM" id="MobiDB-lite"/>
    </source>
</evidence>
<dbReference type="GO" id="GO:0016747">
    <property type="term" value="F:acyltransferase activity, transferring groups other than amino-acyl groups"/>
    <property type="evidence" value="ECO:0007669"/>
    <property type="project" value="InterPro"/>
</dbReference>
<feature type="transmembrane region" description="Helical" evidence="2">
    <location>
        <begin position="389"/>
        <end position="410"/>
    </location>
</feature>
<feature type="region of interest" description="Disordered" evidence="1">
    <location>
        <begin position="475"/>
        <end position="507"/>
    </location>
</feature>
<dbReference type="PANTHER" id="PTHR11161:SF0">
    <property type="entry name" value="O-ACYLTRANSFERASE LIKE PROTEIN"/>
    <property type="match status" value="1"/>
</dbReference>
<name>A0A9J6FHB8_HAELO</name>
<feature type="transmembrane region" description="Helical" evidence="2">
    <location>
        <begin position="359"/>
        <end position="377"/>
    </location>
</feature>
<protein>
    <recommendedName>
        <fullName evidence="7">Acyltransferase 3 domain-containing protein</fullName>
    </recommendedName>
</protein>
<organism evidence="5 6">
    <name type="scientific">Haemaphysalis longicornis</name>
    <name type="common">Bush tick</name>
    <dbReference type="NCBI Taxonomy" id="44386"/>
    <lineage>
        <taxon>Eukaryota</taxon>
        <taxon>Metazoa</taxon>
        <taxon>Ecdysozoa</taxon>
        <taxon>Arthropoda</taxon>
        <taxon>Chelicerata</taxon>
        <taxon>Arachnida</taxon>
        <taxon>Acari</taxon>
        <taxon>Parasitiformes</taxon>
        <taxon>Ixodida</taxon>
        <taxon>Ixodoidea</taxon>
        <taxon>Ixodidae</taxon>
        <taxon>Haemaphysalinae</taxon>
        <taxon>Haemaphysalis</taxon>
    </lineage>
</organism>
<gene>
    <name evidence="5" type="ORF">HPB48_006854</name>
</gene>
<keyword evidence="6" id="KW-1185">Reference proteome</keyword>
<feature type="transmembrane region" description="Helical" evidence="2">
    <location>
        <begin position="211"/>
        <end position="229"/>
    </location>
</feature>
<evidence type="ECO:0000259" key="4">
    <source>
        <dbReference type="Pfam" id="PF20146"/>
    </source>
</evidence>
<feature type="transmembrane region" description="Helical" evidence="2">
    <location>
        <begin position="315"/>
        <end position="334"/>
    </location>
</feature>
<keyword evidence="2" id="KW-0472">Membrane</keyword>
<dbReference type="AlphaFoldDB" id="A0A9J6FHB8"/>
<evidence type="ECO:0008006" key="7">
    <source>
        <dbReference type="Google" id="ProtNLM"/>
    </source>
</evidence>
<dbReference type="PANTHER" id="PTHR11161">
    <property type="entry name" value="O-ACYLTRANSFERASE"/>
    <property type="match status" value="1"/>
</dbReference>
<evidence type="ECO:0000313" key="5">
    <source>
        <dbReference type="EMBL" id="KAH9361292.1"/>
    </source>
</evidence>
<dbReference type="Proteomes" id="UP000821853">
    <property type="component" value="Chromosome 1"/>
</dbReference>
<dbReference type="InterPro" id="IPR052728">
    <property type="entry name" value="O2_lipid_transport_reg"/>
</dbReference>
<sequence>MGAYDECIETVIQNEDGLEKVRAQYCNLHVQSGGDGFFLEELLPALEISHKRLKSFAGYLNDKRLTGIRLGVCFISECTERDLQSIVDISRLVNALHYFEHWHTLIVTFGYQAVDTFFFLSGFFIYFKLYKENGNRLFVGVMAIIRRFIRVTVPTFFMIMCMYLLPLVASGPNSKDYYSRFYKEIQDHWWDLLLLIRNWREDAFIATLPHLWYLSSDFQLFLVSLIVIQTFKTKKWLVTSTFAVLSLLFCAIAAWQIYGTIMTPFLVAVTPSFSTFINTLNRYYSRPFYHGVCFFSGCVTFLMTQKYGTRKISKVLQGACWCLGLSCGLYCLFMKHDWYRSDGRATEARRMLYAFTDRILWSICLSWFVFACASNRAGPVSRFLSWEGFLPLSRLSFGVYLIHSPFFLLSSHIARERIFYSHYTLVSACFSVIVWCYILAYMMFVACEGPISKLEMLIFARRKRGPPVRKISELASGHNEDGRAPPFTKDTYPVPADPAHMEKGCRL</sequence>
<dbReference type="VEuPathDB" id="VectorBase:HLOH_059837"/>
<feature type="transmembrane region" description="Helical" evidence="2">
    <location>
        <begin position="102"/>
        <end position="127"/>
    </location>
</feature>
<dbReference type="OMA" id="VICICAS"/>
<evidence type="ECO:0000256" key="2">
    <source>
        <dbReference type="SAM" id="Phobius"/>
    </source>
</evidence>
<feature type="transmembrane region" description="Helical" evidence="2">
    <location>
        <begin position="422"/>
        <end position="444"/>
    </location>
</feature>
<dbReference type="OrthoDB" id="6504828at2759"/>
<evidence type="ECO:0000313" key="6">
    <source>
        <dbReference type="Proteomes" id="UP000821853"/>
    </source>
</evidence>
<dbReference type="InterPro" id="IPR006621">
    <property type="entry name" value="Nose-resist-to-fluoxetine_N"/>
</dbReference>
<keyword evidence="2" id="KW-0812">Transmembrane</keyword>
<feature type="transmembrane region" description="Helical" evidence="2">
    <location>
        <begin position="261"/>
        <end position="280"/>
    </location>
</feature>
<dbReference type="Pfam" id="PF01757">
    <property type="entry name" value="Acyl_transf_3"/>
    <property type="match status" value="1"/>
</dbReference>
<proteinExistence type="predicted"/>
<feature type="domain" description="Acyltransferase 3" evidence="3">
    <location>
        <begin position="98"/>
        <end position="440"/>
    </location>
</feature>
<evidence type="ECO:0000259" key="3">
    <source>
        <dbReference type="Pfam" id="PF01757"/>
    </source>
</evidence>
<dbReference type="EMBL" id="JABSTR010000001">
    <property type="protein sequence ID" value="KAH9361292.1"/>
    <property type="molecule type" value="Genomic_DNA"/>
</dbReference>
<keyword evidence="2" id="KW-1133">Transmembrane helix</keyword>
<feature type="transmembrane region" description="Helical" evidence="2">
    <location>
        <begin position="148"/>
        <end position="169"/>
    </location>
</feature>
<comment type="caution">
    <text evidence="5">The sequence shown here is derived from an EMBL/GenBank/DDBJ whole genome shotgun (WGS) entry which is preliminary data.</text>
</comment>
<dbReference type="InterPro" id="IPR002656">
    <property type="entry name" value="Acyl_transf_3_dom"/>
</dbReference>
<dbReference type="Pfam" id="PF20146">
    <property type="entry name" value="NRF"/>
    <property type="match status" value="1"/>
</dbReference>
<accession>A0A9J6FHB8</accession>